<evidence type="ECO:0000259" key="14">
    <source>
        <dbReference type="PROSITE" id="PS50104"/>
    </source>
</evidence>
<dbReference type="SMART" id="SM00255">
    <property type="entry name" value="TIR"/>
    <property type="match status" value="1"/>
</dbReference>
<protein>
    <submittedName>
        <fullName evidence="16 17">Toll-like receptor 4</fullName>
    </submittedName>
</protein>
<keyword evidence="9" id="KW-0675">Receptor</keyword>
<dbReference type="SUPFAM" id="SSF52200">
    <property type="entry name" value="Toll/Interleukin receptor TIR domain"/>
    <property type="match status" value="1"/>
</dbReference>
<dbReference type="RefSeq" id="XP_012944783.1">
    <property type="nucleotide sequence ID" value="XM_013089329.2"/>
</dbReference>
<gene>
    <name evidence="16 17" type="primary">LOC101849969</name>
</gene>
<feature type="transmembrane region" description="Helical" evidence="12">
    <location>
        <begin position="904"/>
        <end position="925"/>
    </location>
</feature>
<dbReference type="Pfam" id="PF13855">
    <property type="entry name" value="LRR_8"/>
    <property type="match status" value="2"/>
</dbReference>
<evidence type="ECO:0000256" key="12">
    <source>
        <dbReference type="SAM" id="Phobius"/>
    </source>
</evidence>
<feature type="compositionally biased region" description="Polar residues" evidence="11">
    <location>
        <begin position="77"/>
        <end position="86"/>
    </location>
</feature>
<dbReference type="Gene3D" id="3.40.50.10140">
    <property type="entry name" value="Toll/interleukin-1 receptor homology (TIR) domain"/>
    <property type="match status" value="1"/>
</dbReference>
<evidence type="ECO:0000256" key="11">
    <source>
        <dbReference type="SAM" id="MobiDB-lite"/>
    </source>
</evidence>
<evidence type="ECO:0000256" key="10">
    <source>
        <dbReference type="ARBA" id="ARBA00023180"/>
    </source>
</evidence>
<evidence type="ECO:0000256" key="7">
    <source>
        <dbReference type="ARBA" id="ARBA00022989"/>
    </source>
</evidence>
<feature type="domain" description="TIR" evidence="14">
    <location>
        <begin position="954"/>
        <end position="1098"/>
    </location>
</feature>
<reference evidence="16 17" key="1">
    <citation type="submission" date="2025-05" db="UniProtKB">
        <authorList>
            <consortium name="RefSeq"/>
        </authorList>
    </citation>
    <scope>IDENTIFICATION</scope>
</reference>
<keyword evidence="3" id="KW-0433">Leucine-rich repeat</keyword>
<evidence type="ECO:0000313" key="16">
    <source>
        <dbReference type="RefSeq" id="XP_012944783.1"/>
    </source>
</evidence>
<evidence type="ECO:0000256" key="2">
    <source>
        <dbReference type="ARBA" id="ARBA00009634"/>
    </source>
</evidence>
<evidence type="ECO:0000256" key="3">
    <source>
        <dbReference type="ARBA" id="ARBA00022614"/>
    </source>
</evidence>
<evidence type="ECO:0000313" key="15">
    <source>
        <dbReference type="Proteomes" id="UP000694888"/>
    </source>
</evidence>
<dbReference type="RefSeq" id="XP_012944784.1">
    <property type="nucleotide sequence ID" value="XM_013089330.2"/>
</dbReference>
<keyword evidence="7 12" id="KW-1133">Transmembrane helix</keyword>
<dbReference type="InterPro" id="IPR001611">
    <property type="entry name" value="Leu-rich_rpt"/>
</dbReference>
<dbReference type="PROSITE" id="PS51450">
    <property type="entry name" value="LRR"/>
    <property type="match status" value="1"/>
</dbReference>
<keyword evidence="5 13" id="KW-0732">Signal</keyword>
<dbReference type="Proteomes" id="UP000694888">
    <property type="component" value="Unplaced"/>
</dbReference>
<keyword evidence="10" id="KW-0325">Glycoprotein</keyword>
<dbReference type="Gene3D" id="3.80.10.10">
    <property type="entry name" value="Ribonuclease Inhibitor"/>
    <property type="match status" value="4"/>
</dbReference>
<organism evidence="15 17">
    <name type="scientific">Aplysia californica</name>
    <name type="common">California sea hare</name>
    <dbReference type="NCBI Taxonomy" id="6500"/>
    <lineage>
        <taxon>Eukaryota</taxon>
        <taxon>Metazoa</taxon>
        <taxon>Spiralia</taxon>
        <taxon>Lophotrochozoa</taxon>
        <taxon>Mollusca</taxon>
        <taxon>Gastropoda</taxon>
        <taxon>Heterobranchia</taxon>
        <taxon>Euthyneura</taxon>
        <taxon>Tectipleura</taxon>
        <taxon>Aplysiida</taxon>
        <taxon>Aplysioidea</taxon>
        <taxon>Aplysiidae</taxon>
        <taxon>Aplysia</taxon>
    </lineage>
</organism>
<dbReference type="GeneID" id="101849969"/>
<dbReference type="PANTHER" id="PTHR24365">
    <property type="entry name" value="TOLL-LIKE RECEPTOR"/>
    <property type="match status" value="1"/>
</dbReference>
<dbReference type="InterPro" id="IPR003591">
    <property type="entry name" value="Leu-rich_rpt_typical-subtyp"/>
</dbReference>
<dbReference type="SUPFAM" id="SSF52058">
    <property type="entry name" value="L domain-like"/>
    <property type="match status" value="1"/>
</dbReference>
<dbReference type="Pfam" id="PF13676">
    <property type="entry name" value="TIR_2"/>
    <property type="match status" value="1"/>
</dbReference>
<feature type="region of interest" description="Disordered" evidence="11">
    <location>
        <begin position="57"/>
        <end position="108"/>
    </location>
</feature>
<dbReference type="InterPro" id="IPR032675">
    <property type="entry name" value="LRR_dom_sf"/>
</dbReference>
<dbReference type="PANTHER" id="PTHR24365:SF541">
    <property type="entry name" value="PROTEIN TOLL-RELATED"/>
    <property type="match status" value="1"/>
</dbReference>
<accession>A0ABM1ABY6</accession>
<dbReference type="SMART" id="SM00369">
    <property type="entry name" value="LRR_TYP"/>
    <property type="match status" value="7"/>
</dbReference>
<proteinExistence type="inferred from homology"/>
<name>A0ABM1ABY6_APLCA</name>
<feature type="signal peptide" evidence="13">
    <location>
        <begin position="1"/>
        <end position="23"/>
    </location>
</feature>
<evidence type="ECO:0000256" key="8">
    <source>
        <dbReference type="ARBA" id="ARBA00023136"/>
    </source>
</evidence>
<dbReference type="InterPro" id="IPR000157">
    <property type="entry name" value="TIR_dom"/>
</dbReference>
<dbReference type="Pfam" id="PF13306">
    <property type="entry name" value="LRR_5"/>
    <property type="match status" value="1"/>
</dbReference>
<dbReference type="PROSITE" id="PS50104">
    <property type="entry name" value="TIR"/>
    <property type="match status" value="1"/>
</dbReference>
<sequence length="1115" mass="126240">MAAGPKVVILLGLVVALKDFVHTAITPTATTEAENEELINNKDVTYSSLAWAKKHSLTPRASTGGENRRDPDDPESVSEQMSGNSRSGRRKSVFGMTSQRKTSYPSSHDGIIINDDQSLAWEDDKPLLEMGIISTHRDVYNCSVSTDCFCHRVENSHGIDRIQANCSSLGLNHIPMDLPNDIYKLTLTENRLRTFNLSVLLKYPELAFVDAQDNKLTSVVQPFAQTTKSSSLLILLLGNNNFRSIGENAFKTLPSLKKLSVNHNMIQSLTNFTFSGLDQLYVLDLSFNDIRHIELATFDSVPNLRTLLLNNNMHFSYYLSHMPPRLFMNLKSLKELNIVGNSGGSEMYPNEALGYLTNLNVLSMDGLGRGAVLGPQVKNLTHLESLKVGVGRKTFCRIGNLTSSFFENTPYLKSLEIQHCLMSQIDSDTFYSTPKLQHLKMSYAKNLGFSEALRSLASLQNSSMKSLELVHLVSHNGLPCRYVTEEDSKFIKNMKLELLDLSENYLAMIEINFFTALPQTLKTLVLRNNRFTIETFELKFLASLKNLAKLDLTAQNIGIVKKLPRNEQDNKDGETCELIPSDIIDSEAYPDGIPKEYEYPAIQPPLYNGLLNAGRMRSNLFVMGEATDAEDKTRETMSENQNGFTTPISNEVKAIKLPPNLQILWTPEFILYGEIVLLQGKKAKLKEIDFSNSFLSKWGRGRLHGSERVVSLEGNYCRFVHQRFFPLNNSLEFFNIRNNILGPQFANDEHGILFKRLGRVVMLDLSMNLIYRLSPNFFKGLKRLRVLILSDNKLQSLNFRVSSMPDLTTIDASKNSIAWIGKATRDGLDSIALHHPVSLDLRKNPLPCTCKGIEILSWLATTKVHLSGKDFLVCRLEKNHYVTIGDLSLRVSTMRRRCAPLLDVVFISVVCASLFLLLSSFLVVYRCRWKLRYLHKVTVSKWFGFHPSSQTSGHKFDAFILYAEEDRDFVLQTMLTELETNRGHKLCVADRDFMPGTFITTNITCAVQSSTLTLPVVSPDFLDDDYSEYGIQMALCEMVFEKRPVLHLILAVPMDYQRLSRDLMRVLRENKYTEYPPQEEMEDENIKKNFWDALSRVIGHSNSQSEPRLDVSGET</sequence>
<keyword evidence="15" id="KW-1185">Reference proteome</keyword>
<evidence type="ECO:0000256" key="5">
    <source>
        <dbReference type="ARBA" id="ARBA00022729"/>
    </source>
</evidence>
<evidence type="ECO:0000256" key="1">
    <source>
        <dbReference type="ARBA" id="ARBA00004167"/>
    </source>
</evidence>
<evidence type="ECO:0000256" key="6">
    <source>
        <dbReference type="ARBA" id="ARBA00022737"/>
    </source>
</evidence>
<dbReference type="InterPro" id="IPR026906">
    <property type="entry name" value="LRR_5"/>
</dbReference>
<comment type="similarity">
    <text evidence="2">Belongs to the Toll-like receptor family.</text>
</comment>
<dbReference type="InterPro" id="IPR035897">
    <property type="entry name" value="Toll_tir_struct_dom_sf"/>
</dbReference>
<keyword evidence="4 12" id="KW-0812">Transmembrane</keyword>
<evidence type="ECO:0000313" key="17">
    <source>
        <dbReference type="RefSeq" id="XP_012944784.1"/>
    </source>
</evidence>
<evidence type="ECO:0000256" key="13">
    <source>
        <dbReference type="SAM" id="SignalP"/>
    </source>
</evidence>
<keyword evidence="8 12" id="KW-0472">Membrane</keyword>
<comment type="subcellular location">
    <subcellularLocation>
        <location evidence="1">Membrane</location>
        <topology evidence="1">Single-pass membrane protein</topology>
    </subcellularLocation>
</comment>
<evidence type="ECO:0000256" key="9">
    <source>
        <dbReference type="ARBA" id="ARBA00023170"/>
    </source>
</evidence>
<evidence type="ECO:0000256" key="4">
    <source>
        <dbReference type="ARBA" id="ARBA00022692"/>
    </source>
</evidence>
<feature type="compositionally biased region" description="Polar residues" evidence="11">
    <location>
        <begin position="95"/>
        <end position="106"/>
    </location>
</feature>
<keyword evidence="6" id="KW-0677">Repeat</keyword>
<feature type="chain" id="PRO_5045021914" evidence="13">
    <location>
        <begin position="24"/>
        <end position="1115"/>
    </location>
</feature>